<evidence type="ECO:0000256" key="6">
    <source>
        <dbReference type="ARBA" id="ARBA00022801"/>
    </source>
</evidence>
<evidence type="ECO:0000259" key="14">
    <source>
        <dbReference type="PROSITE" id="PS51194"/>
    </source>
</evidence>
<evidence type="ECO:0000256" key="3">
    <source>
        <dbReference type="ARBA" id="ARBA00022618"/>
    </source>
</evidence>
<reference evidence="15 16" key="1">
    <citation type="submission" date="2020-02" db="EMBL/GenBank/DDBJ databases">
        <authorList>
            <person name="Ferguson B K."/>
        </authorList>
    </citation>
    <scope>NUCLEOTIDE SEQUENCE [LARGE SCALE GENOMIC DNA]</scope>
</reference>
<dbReference type="FunFam" id="3.40.50.10810:FF:000020">
    <property type="entry name" value="DNA repair and recombination protein RAD54B"/>
    <property type="match status" value="1"/>
</dbReference>
<sequence length="622" mass="71019">MSSLHFNFEPLIMPNPTFNIESSIDDVEQKLHEVSVDGCLVSALRPHQREGIIFMYKCVMGMADPRYKGAILADEMGLGKTLQCITLVWTLLKKGPTGKPVIKRALIVAPSSLCGNWNKEFRKWLGSMKISPYVVEGKQKVKDFKKTPRACVMIISYEMFIRNVEDINNLKFDLLICDEGHRLKNSEVKTLKSLSQLSCEKRILLTGTPVQNDLEEFYTLANFVSPGILGSFHEYKSYYENPIVVSQRATADEEDIELGQSRAKELHERSKIFILRRTNNLINQYLPQKHELVIFCRLTKEQDNLYELITDYWFNRTLMDVNVMPLAIITALKKVCNHPYLFISEKTDILNEILPNVPTNLSAINTSFQYSSKFKVVQAIIQDLKRTSEKLVLISYFTQTLDLLEKICCTEGLQFCRLDGSTNTSNRTKLVEKFNSKDNNSIRIFLLSAKAGGTGLNLIGASRLILFDSDWNPANDAQAMARIWRDGQKRSVYIYRLLTTGTIEEKIYQRQISKTSLSEAVVDANHISSLKLSKSELKDLFSLDSKTISVTHDLMDCSCSGSGEIPSKEQEILSTSENSRDCQFSLKKKPKQQITINQLLCWQHFKQPISSELLQVREKDFF</sequence>
<dbReference type="Gene3D" id="1.20.120.850">
    <property type="entry name" value="SWI2/SNF2 ATPases, N-terminal domain"/>
    <property type="match status" value="1"/>
</dbReference>
<feature type="domain" description="Helicase ATP-binding" evidence="13">
    <location>
        <begin position="61"/>
        <end position="227"/>
    </location>
</feature>
<keyword evidence="8" id="KW-0067">ATP-binding</keyword>
<evidence type="ECO:0000256" key="12">
    <source>
        <dbReference type="ARBA" id="ARBA00029956"/>
    </source>
</evidence>
<dbReference type="InterPro" id="IPR001650">
    <property type="entry name" value="Helicase_C-like"/>
</dbReference>
<dbReference type="PROSITE" id="PS51192">
    <property type="entry name" value="HELICASE_ATP_BIND_1"/>
    <property type="match status" value="1"/>
</dbReference>
<comment type="subunit">
    <text evidence="1">Interacts (via N-terminus) with spn-A/Rad51.</text>
</comment>
<dbReference type="GO" id="GO:0051301">
    <property type="term" value="P:cell division"/>
    <property type="evidence" value="ECO:0007669"/>
    <property type="project" value="UniProtKB-KW"/>
</dbReference>
<dbReference type="OrthoDB" id="413460at2759"/>
<dbReference type="GO" id="GO:0016787">
    <property type="term" value="F:hydrolase activity"/>
    <property type="evidence" value="ECO:0007669"/>
    <property type="project" value="UniProtKB-KW"/>
</dbReference>
<dbReference type="PANTHER" id="PTHR45629:SF7">
    <property type="entry name" value="DNA EXCISION REPAIR PROTEIN ERCC-6-RELATED"/>
    <property type="match status" value="1"/>
</dbReference>
<dbReference type="InterPro" id="IPR049730">
    <property type="entry name" value="SNF2/RAD54-like_C"/>
</dbReference>
<dbReference type="GO" id="GO:0007131">
    <property type="term" value="P:reciprocal meiotic recombination"/>
    <property type="evidence" value="ECO:0007669"/>
    <property type="project" value="TreeGrafter"/>
</dbReference>
<comment type="function">
    <text evidence="11">Involved in mitotic DNA repair and meiotic recombination. Functions in the recombinational DNA repair pathway. Essential for interhomolog gene conversion (GC), but may have a less important role in intersister GC than spn-A/Rad51. In the presence of DNA, spn-A/Rad51 enhances the ATPase activity of okr/Rad54.</text>
</comment>
<protein>
    <recommendedName>
        <fullName evidence="2">DNA repair and recombination protein RAD54-like</fullName>
    </recommendedName>
    <alternativeName>
        <fullName evidence="12">Protein okra</fullName>
    </alternativeName>
</protein>
<dbReference type="InterPro" id="IPR050496">
    <property type="entry name" value="SNF2_RAD54_helicase_repair"/>
</dbReference>
<evidence type="ECO:0000256" key="9">
    <source>
        <dbReference type="ARBA" id="ARBA00023254"/>
    </source>
</evidence>
<dbReference type="Gene3D" id="3.40.50.300">
    <property type="entry name" value="P-loop containing nucleotide triphosphate hydrolases"/>
    <property type="match status" value="1"/>
</dbReference>
<feature type="domain" description="Helicase C-terminal" evidence="14">
    <location>
        <begin position="379"/>
        <end position="538"/>
    </location>
</feature>
<dbReference type="CDD" id="cd18004">
    <property type="entry name" value="DEXHc_RAD54"/>
    <property type="match status" value="1"/>
</dbReference>
<dbReference type="Pfam" id="PF00176">
    <property type="entry name" value="SNF2-rel_dom"/>
    <property type="match status" value="1"/>
</dbReference>
<evidence type="ECO:0000256" key="4">
    <source>
        <dbReference type="ARBA" id="ARBA00022741"/>
    </source>
</evidence>
<gene>
    <name evidence="15" type="ORF">TBRA_LOCUS15509</name>
</gene>
<keyword evidence="10" id="KW-0131">Cell cycle</keyword>
<dbReference type="InterPro" id="IPR014001">
    <property type="entry name" value="Helicase_ATP-bd"/>
</dbReference>
<keyword evidence="6" id="KW-0378">Hydrolase</keyword>
<dbReference type="SMART" id="SM00490">
    <property type="entry name" value="HELICc"/>
    <property type="match status" value="1"/>
</dbReference>
<organism evidence="15 16">
    <name type="scientific">Trichogramma brassicae</name>
    <dbReference type="NCBI Taxonomy" id="86971"/>
    <lineage>
        <taxon>Eukaryota</taxon>
        <taxon>Metazoa</taxon>
        <taxon>Ecdysozoa</taxon>
        <taxon>Arthropoda</taxon>
        <taxon>Hexapoda</taxon>
        <taxon>Insecta</taxon>
        <taxon>Pterygota</taxon>
        <taxon>Neoptera</taxon>
        <taxon>Endopterygota</taxon>
        <taxon>Hymenoptera</taxon>
        <taxon>Apocrita</taxon>
        <taxon>Proctotrupomorpha</taxon>
        <taxon>Chalcidoidea</taxon>
        <taxon>Trichogrammatidae</taxon>
        <taxon>Trichogramma</taxon>
    </lineage>
</organism>
<evidence type="ECO:0000256" key="7">
    <source>
        <dbReference type="ARBA" id="ARBA00022806"/>
    </source>
</evidence>
<dbReference type="Gene3D" id="3.40.50.10810">
    <property type="entry name" value="Tandem AAA-ATPase domain"/>
    <property type="match status" value="1"/>
</dbReference>
<dbReference type="AlphaFoldDB" id="A0A6H5J8Q3"/>
<keyword evidence="5" id="KW-0498">Mitosis</keyword>
<accession>A0A6H5J8Q3</accession>
<evidence type="ECO:0000256" key="10">
    <source>
        <dbReference type="ARBA" id="ARBA00023306"/>
    </source>
</evidence>
<evidence type="ECO:0000256" key="1">
    <source>
        <dbReference type="ARBA" id="ARBA00011467"/>
    </source>
</evidence>
<keyword evidence="9" id="KW-0469">Meiosis</keyword>
<evidence type="ECO:0000256" key="2">
    <source>
        <dbReference type="ARBA" id="ARBA00015341"/>
    </source>
</evidence>
<evidence type="ECO:0000313" key="16">
    <source>
        <dbReference type="Proteomes" id="UP000479190"/>
    </source>
</evidence>
<proteinExistence type="predicted"/>
<name>A0A6H5J8Q3_9HYME</name>
<keyword evidence="7" id="KW-0347">Helicase</keyword>
<dbReference type="GO" id="GO:0005524">
    <property type="term" value="F:ATP binding"/>
    <property type="evidence" value="ECO:0007669"/>
    <property type="project" value="UniProtKB-KW"/>
</dbReference>
<evidence type="ECO:0000313" key="15">
    <source>
        <dbReference type="EMBL" id="CAB0043921.1"/>
    </source>
</evidence>
<keyword evidence="4" id="KW-0547">Nucleotide-binding</keyword>
<dbReference type="SUPFAM" id="SSF52540">
    <property type="entry name" value="P-loop containing nucleoside triphosphate hydrolases"/>
    <property type="match status" value="2"/>
</dbReference>
<dbReference type="InterPro" id="IPR000330">
    <property type="entry name" value="SNF2_N"/>
</dbReference>
<dbReference type="GO" id="GO:0004386">
    <property type="term" value="F:helicase activity"/>
    <property type="evidence" value="ECO:0007669"/>
    <property type="project" value="UniProtKB-KW"/>
</dbReference>
<dbReference type="FunFam" id="3.40.50.300:FF:000332">
    <property type="entry name" value="DNA repair and recombination protein RAD54-like"/>
    <property type="match status" value="1"/>
</dbReference>
<keyword evidence="16" id="KW-1185">Reference proteome</keyword>
<evidence type="ECO:0000256" key="5">
    <source>
        <dbReference type="ARBA" id="ARBA00022776"/>
    </source>
</evidence>
<dbReference type="GO" id="GO:0015616">
    <property type="term" value="F:DNA translocase activity"/>
    <property type="evidence" value="ECO:0007669"/>
    <property type="project" value="TreeGrafter"/>
</dbReference>
<evidence type="ECO:0000256" key="8">
    <source>
        <dbReference type="ARBA" id="ARBA00022840"/>
    </source>
</evidence>
<dbReference type="CDD" id="cd18793">
    <property type="entry name" value="SF2_C_SNF"/>
    <property type="match status" value="1"/>
</dbReference>
<dbReference type="SMART" id="SM00487">
    <property type="entry name" value="DEXDc"/>
    <property type="match status" value="1"/>
</dbReference>
<dbReference type="PANTHER" id="PTHR45629">
    <property type="entry name" value="SNF2/RAD54 FAMILY MEMBER"/>
    <property type="match status" value="1"/>
</dbReference>
<dbReference type="EMBL" id="CADCXV010001361">
    <property type="protein sequence ID" value="CAB0043921.1"/>
    <property type="molecule type" value="Genomic_DNA"/>
</dbReference>
<evidence type="ECO:0000256" key="11">
    <source>
        <dbReference type="ARBA" id="ARBA00024776"/>
    </source>
</evidence>
<dbReference type="GO" id="GO:0005634">
    <property type="term" value="C:nucleus"/>
    <property type="evidence" value="ECO:0007669"/>
    <property type="project" value="TreeGrafter"/>
</dbReference>
<evidence type="ECO:0000259" key="13">
    <source>
        <dbReference type="PROSITE" id="PS51192"/>
    </source>
</evidence>
<dbReference type="InterPro" id="IPR027417">
    <property type="entry name" value="P-loop_NTPase"/>
</dbReference>
<dbReference type="GO" id="GO:0000724">
    <property type="term" value="P:double-strand break repair via homologous recombination"/>
    <property type="evidence" value="ECO:0007669"/>
    <property type="project" value="TreeGrafter"/>
</dbReference>
<dbReference type="Proteomes" id="UP000479190">
    <property type="component" value="Unassembled WGS sequence"/>
</dbReference>
<dbReference type="PROSITE" id="PS51194">
    <property type="entry name" value="HELICASE_CTER"/>
    <property type="match status" value="1"/>
</dbReference>
<dbReference type="InterPro" id="IPR038718">
    <property type="entry name" value="SNF2-like_sf"/>
</dbReference>
<keyword evidence="3" id="KW-0132">Cell division</keyword>
<dbReference type="Pfam" id="PF00271">
    <property type="entry name" value="Helicase_C"/>
    <property type="match status" value="1"/>
</dbReference>